<dbReference type="Proteomes" id="UP000470213">
    <property type="component" value="Unassembled WGS sequence"/>
</dbReference>
<dbReference type="AlphaFoldDB" id="A0A7X5RJS0"/>
<dbReference type="InterPro" id="IPR029044">
    <property type="entry name" value="Nucleotide-diphossugar_trans"/>
</dbReference>
<proteinExistence type="predicted"/>
<dbReference type="PANTHER" id="PTHR22916">
    <property type="entry name" value="GLYCOSYLTRANSFERASE"/>
    <property type="match status" value="1"/>
</dbReference>
<dbReference type="PANTHER" id="PTHR22916:SF3">
    <property type="entry name" value="UDP-GLCNAC:BETAGAL BETA-1,3-N-ACETYLGLUCOSAMINYLTRANSFERASE-LIKE PROTEIN 1"/>
    <property type="match status" value="1"/>
</dbReference>
<dbReference type="Gene3D" id="3.90.550.10">
    <property type="entry name" value="Spore Coat Polysaccharide Biosynthesis Protein SpsA, Chain A"/>
    <property type="match status" value="1"/>
</dbReference>
<reference evidence="2 3" key="1">
    <citation type="submission" date="2020-01" db="EMBL/GenBank/DDBJ databases">
        <authorList>
            <person name="Chen J."/>
            <person name="Zhu S."/>
            <person name="Yang J."/>
        </authorList>
    </citation>
    <scope>NUCLEOTIDE SEQUENCE [LARGE SCALE GENOMIC DNA]</scope>
    <source>
        <strain evidence="2 3">345S023</strain>
    </source>
</reference>
<dbReference type="RefSeq" id="WP_163083554.1">
    <property type="nucleotide sequence ID" value="NZ_JAAAWN010000002.1"/>
</dbReference>
<evidence type="ECO:0000313" key="2">
    <source>
        <dbReference type="EMBL" id="NDV89956.1"/>
    </source>
</evidence>
<dbReference type="CDD" id="cd00761">
    <property type="entry name" value="Glyco_tranf_GTA_type"/>
    <property type="match status" value="1"/>
</dbReference>
<evidence type="ECO:0000313" key="3">
    <source>
        <dbReference type="Proteomes" id="UP000470213"/>
    </source>
</evidence>
<organism evidence="2 3">
    <name type="scientific">Alteromonas profundi</name>
    <dbReference type="NCBI Taxonomy" id="2696062"/>
    <lineage>
        <taxon>Bacteria</taxon>
        <taxon>Pseudomonadati</taxon>
        <taxon>Pseudomonadota</taxon>
        <taxon>Gammaproteobacteria</taxon>
        <taxon>Alteromonadales</taxon>
        <taxon>Alteromonadaceae</taxon>
        <taxon>Alteromonas/Salinimonas group</taxon>
        <taxon>Alteromonas</taxon>
    </lineage>
</organism>
<dbReference type="SUPFAM" id="SSF53448">
    <property type="entry name" value="Nucleotide-diphospho-sugar transferases"/>
    <property type="match status" value="1"/>
</dbReference>
<evidence type="ECO:0000259" key="1">
    <source>
        <dbReference type="Pfam" id="PF00535"/>
    </source>
</evidence>
<accession>A0A7X5RJS0</accession>
<keyword evidence="3" id="KW-1185">Reference proteome</keyword>
<sequence>MSSIKYSIIVPVFNNQSGVDQIIEALHSIEGFGEKAELIIVDDGSTIPIAVNESDWVRLIRQPNTGVSGARNHGIKAAKGTYVSFLDSDDSYDTKVLNVWDEVTKQSTDASVFVFEYRICDRINNKIFYQTHKCGSGLYSGSDALKYYFEKQIFSHICSIVINRKFLIKNAILFNQNLALSEDVLFAIECIYYAPRVHVERRSYFSYVIHKGSVTNVVATEKVLNHFEAFKVINNVGVPYDIIPYRNYFIATMYLNFLLKLISNKTSSEKVIVKTIRNRNFLQESLKSKFSIRYAVTLGFKLVSYLPSSFLKLLLSKVCLRRHEY</sequence>
<feature type="domain" description="Glycosyltransferase 2-like" evidence="1">
    <location>
        <begin position="7"/>
        <end position="131"/>
    </location>
</feature>
<dbReference type="GO" id="GO:0016758">
    <property type="term" value="F:hexosyltransferase activity"/>
    <property type="evidence" value="ECO:0007669"/>
    <property type="project" value="UniProtKB-ARBA"/>
</dbReference>
<protein>
    <submittedName>
        <fullName evidence="2">Glycosyltransferase</fullName>
    </submittedName>
</protein>
<keyword evidence="2" id="KW-0808">Transferase</keyword>
<dbReference type="InterPro" id="IPR001173">
    <property type="entry name" value="Glyco_trans_2-like"/>
</dbReference>
<dbReference type="EMBL" id="JAAAWN010000002">
    <property type="protein sequence ID" value="NDV89956.1"/>
    <property type="molecule type" value="Genomic_DNA"/>
</dbReference>
<name>A0A7X5RJS0_9ALTE</name>
<dbReference type="Pfam" id="PF00535">
    <property type="entry name" value="Glycos_transf_2"/>
    <property type="match status" value="1"/>
</dbReference>
<comment type="caution">
    <text evidence="2">The sequence shown here is derived from an EMBL/GenBank/DDBJ whole genome shotgun (WGS) entry which is preliminary data.</text>
</comment>
<gene>
    <name evidence="2" type="ORF">GTH32_01935</name>
</gene>